<organism evidence="1">
    <name type="scientific">freshwater metagenome</name>
    <dbReference type="NCBI Taxonomy" id="449393"/>
    <lineage>
        <taxon>unclassified sequences</taxon>
        <taxon>metagenomes</taxon>
        <taxon>ecological metagenomes</taxon>
    </lineage>
</organism>
<accession>A0A6J5ZV64</accession>
<name>A0A6J5ZV64_9ZZZZ</name>
<dbReference type="AlphaFoldDB" id="A0A6J5ZV64"/>
<protein>
    <submittedName>
        <fullName evidence="1">Unannotated protein</fullName>
    </submittedName>
</protein>
<sequence length="281" mass="31588">MLALSLEEYEQYGSGVVAGLIEASKFLHQNYIFDPRFLPYGAQLIPLSAIFSILGHEAETHQAQAKISQWFWCGIFGELYGGSTETRFAYDVSEVVNWVRGGSELPRTILEAQFMRERLWTLRSRNSAAYKGLYAQLLSEGAQDWLSGKSISDITYFDDSIDIHHIFPKDWAEKQGIQSRRYNSILNKTPLSARTNRVIGGSAPSIYIEALAKKSNVDANFVLQSIESHRISSAALLANNFEIHMEFRAEQLIDQVRSAMGKDVGEGSSFIAEDEETDDEN</sequence>
<proteinExistence type="predicted"/>
<gene>
    <name evidence="1" type="ORF">UFOPK3770_01323</name>
</gene>
<dbReference type="PANTHER" id="PTHR37292:SF2">
    <property type="entry name" value="DUF262 DOMAIN-CONTAINING PROTEIN"/>
    <property type="match status" value="1"/>
</dbReference>
<reference evidence="1" key="1">
    <citation type="submission" date="2020-05" db="EMBL/GenBank/DDBJ databases">
        <authorList>
            <person name="Chiriac C."/>
            <person name="Salcher M."/>
            <person name="Ghai R."/>
            <person name="Kavagutti S V."/>
        </authorList>
    </citation>
    <scope>NUCLEOTIDE SEQUENCE</scope>
</reference>
<dbReference type="PANTHER" id="PTHR37292">
    <property type="entry name" value="VNG6097C"/>
    <property type="match status" value="1"/>
</dbReference>
<dbReference type="EMBL" id="CAESAJ010000205">
    <property type="protein sequence ID" value="CAB4344707.1"/>
    <property type="molecule type" value="Genomic_DNA"/>
</dbReference>
<evidence type="ECO:0000313" key="1">
    <source>
        <dbReference type="EMBL" id="CAB4344707.1"/>
    </source>
</evidence>